<evidence type="ECO:0000313" key="2">
    <source>
        <dbReference type="EMBL" id="KAE9965595.1"/>
    </source>
</evidence>
<name>A0A8H3U9K9_VENIN</name>
<reference evidence="2 3" key="1">
    <citation type="submission" date="2018-12" db="EMBL/GenBank/DDBJ databases">
        <title>Venturia inaequalis Genome Resource.</title>
        <authorList>
            <person name="Lichtner F.J."/>
        </authorList>
    </citation>
    <scope>NUCLEOTIDE SEQUENCE [LARGE SCALE GENOMIC DNA]</scope>
    <source>
        <strain evidence="2 3">120213</strain>
    </source>
</reference>
<feature type="region of interest" description="Disordered" evidence="1">
    <location>
        <begin position="47"/>
        <end position="72"/>
    </location>
</feature>
<dbReference type="AlphaFoldDB" id="A0A8H3U9K9"/>
<feature type="region of interest" description="Disordered" evidence="1">
    <location>
        <begin position="133"/>
        <end position="156"/>
    </location>
</feature>
<dbReference type="EMBL" id="WNWS01000579">
    <property type="protein sequence ID" value="KAE9965595.1"/>
    <property type="molecule type" value="Genomic_DNA"/>
</dbReference>
<comment type="caution">
    <text evidence="2">The sequence shown here is derived from an EMBL/GenBank/DDBJ whole genome shotgun (WGS) entry which is preliminary data.</text>
</comment>
<feature type="compositionally biased region" description="Polar residues" evidence="1">
    <location>
        <begin position="1"/>
        <end position="13"/>
    </location>
</feature>
<proteinExistence type="predicted"/>
<feature type="compositionally biased region" description="Acidic residues" evidence="1">
    <location>
        <begin position="47"/>
        <end position="64"/>
    </location>
</feature>
<protein>
    <submittedName>
        <fullName evidence="2">Uncharacterized protein</fullName>
    </submittedName>
</protein>
<evidence type="ECO:0000313" key="3">
    <source>
        <dbReference type="Proteomes" id="UP000447873"/>
    </source>
</evidence>
<feature type="region of interest" description="Disordered" evidence="1">
    <location>
        <begin position="1"/>
        <end position="27"/>
    </location>
</feature>
<evidence type="ECO:0000256" key="1">
    <source>
        <dbReference type="SAM" id="MobiDB-lite"/>
    </source>
</evidence>
<dbReference type="Proteomes" id="UP000447873">
    <property type="component" value="Unassembled WGS sequence"/>
</dbReference>
<accession>A0A8H3U9K9</accession>
<sequence>MDNSRPHLTSDNSAVIEGEGKGKKRRDRMVVENGVVYEIIPDAGEAWYEEEDGDEDEGDLEADFYPEGSKARGDVRNGVVRRKVRRKLRDARLDEPRTAEFTMTKFDGFARRMEGVRGEAQVNRLKEVAAAAATERKKKKKKVEGKGKPGFGTPIRDYTTYHASTVALLKTDAEALDSLYSAYKLKRRTLGSSTSEKSSMVDLKAGNTLERMVEDMITPGPEEIGEQTFREVEADMEIERDEERGWDEEIERNRGRVGVEKWGGRNWGRRGCN</sequence>
<gene>
    <name evidence="2" type="ORF">EG328_009525</name>
</gene>
<organism evidence="2 3">
    <name type="scientific">Venturia inaequalis</name>
    <name type="common">Apple scab fungus</name>
    <dbReference type="NCBI Taxonomy" id="5025"/>
    <lineage>
        <taxon>Eukaryota</taxon>
        <taxon>Fungi</taxon>
        <taxon>Dikarya</taxon>
        <taxon>Ascomycota</taxon>
        <taxon>Pezizomycotina</taxon>
        <taxon>Dothideomycetes</taxon>
        <taxon>Pleosporomycetidae</taxon>
        <taxon>Venturiales</taxon>
        <taxon>Venturiaceae</taxon>
        <taxon>Venturia</taxon>
    </lineage>
</organism>